<dbReference type="AlphaFoldDB" id="A0A081S4P6"/>
<dbReference type="EMBL" id="JNVL01000023">
    <property type="protein sequence ID" value="KER05899.1"/>
    <property type="molecule type" value="Genomic_DNA"/>
</dbReference>
<accession>A0A081S4P6</accession>
<evidence type="ECO:0000313" key="1">
    <source>
        <dbReference type="EMBL" id="KER05899.1"/>
    </source>
</evidence>
<sequence length="125" mass="14190">MSDILEFLENASTTQKAKDIDSVFFRSMSGYLPKNSGIQNVWTKTQVSQSLAKNMHWKFAKQAIALVKAREYGIASISSENGNALKSMNTQRFEQHTTGKNLSDQKVSDWDRVFYGNEKFQNNGE</sequence>
<organism evidence="1 2">
    <name type="scientific">Marine Group I thaumarchaeote SCGC AAA799-E16</name>
    <dbReference type="NCBI Taxonomy" id="1502292"/>
    <lineage>
        <taxon>Archaea</taxon>
        <taxon>Nitrososphaerota</taxon>
        <taxon>Marine Group I</taxon>
    </lineage>
</organism>
<gene>
    <name evidence="1" type="ORF">AAA799E16_01399</name>
</gene>
<dbReference type="Proteomes" id="UP000028027">
    <property type="component" value="Unassembled WGS sequence"/>
</dbReference>
<comment type="caution">
    <text evidence="1">The sequence shown here is derived from an EMBL/GenBank/DDBJ whole genome shotgun (WGS) entry which is preliminary data.</text>
</comment>
<evidence type="ECO:0000313" key="2">
    <source>
        <dbReference type="Proteomes" id="UP000028027"/>
    </source>
</evidence>
<reference evidence="1 2" key="1">
    <citation type="submission" date="2014-06" db="EMBL/GenBank/DDBJ databases">
        <authorList>
            <person name="Ngugi D.K."/>
            <person name="Blom J."/>
            <person name="Alam I."/>
            <person name="Rashid M."/>
            <person name="Ba Alawi W."/>
            <person name="Zhang G."/>
            <person name="Hikmawan T."/>
            <person name="Guan Y."/>
            <person name="Antunes A."/>
            <person name="Siam R."/>
            <person name="Eldorry H."/>
            <person name="Bajic V."/>
            <person name="Stingl U."/>
        </authorList>
    </citation>
    <scope>NUCLEOTIDE SEQUENCE [LARGE SCALE GENOMIC DNA]</scope>
    <source>
        <strain evidence="1">SCGC AAA799-E16</strain>
    </source>
</reference>
<keyword evidence="2" id="KW-1185">Reference proteome</keyword>
<name>A0A081S4P6_9ARCH</name>
<protein>
    <submittedName>
        <fullName evidence="1">Uncharacterized protein</fullName>
    </submittedName>
</protein>
<proteinExistence type="predicted"/>